<evidence type="ECO:0000256" key="1">
    <source>
        <dbReference type="SAM" id="MobiDB-lite"/>
    </source>
</evidence>
<sequence>MMAKAPTAAADLRISLRLAVIGGLDFLPHLLIAALLLFLVAESSETWAASRIHQAVKRSARPCKEAPAWAGSPPPLHSGSTFGSVGNRPKM</sequence>
<dbReference type="Proteomes" id="UP000245698">
    <property type="component" value="Unassembled WGS sequence"/>
</dbReference>
<evidence type="ECO:0000313" key="3">
    <source>
        <dbReference type="Proteomes" id="UP000245698"/>
    </source>
</evidence>
<feature type="region of interest" description="Disordered" evidence="1">
    <location>
        <begin position="66"/>
        <end position="91"/>
    </location>
</feature>
<reference evidence="3" key="1">
    <citation type="submission" date="2016-12" db="EMBL/GenBank/DDBJ databases">
        <authorList>
            <person name="Brunel B."/>
        </authorList>
    </citation>
    <scope>NUCLEOTIDE SEQUENCE [LARGE SCALE GENOMIC DNA]</scope>
</reference>
<dbReference type="AlphaFoldDB" id="A0A2P9A9K9"/>
<protein>
    <submittedName>
        <fullName evidence="2">Uncharacterized protein</fullName>
    </submittedName>
</protein>
<organism evidence="2 3">
    <name type="scientific">Mesorhizobium delmotii</name>
    <dbReference type="NCBI Taxonomy" id="1631247"/>
    <lineage>
        <taxon>Bacteria</taxon>
        <taxon>Pseudomonadati</taxon>
        <taxon>Pseudomonadota</taxon>
        <taxon>Alphaproteobacteria</taxon>
        <taxon>Hyphomicrobiales</taxon>
        <taxon>Phyllobacteriaceae</taxon>
        <taxon>Mesorhizobium</taxon>
    </lineage>
</organism>
<proteinExistence type="predicted"/>
<evidence type="ECO:0000313" key="2">
    <source>
        <dbReference type="EMBL" id="SJM27799.1"/>
    </source>
</evidence>
<dbReference type="EMBL" id="FUIG01000001">
    <property type="protein sequence ID" value="SJM27799.1"/>
    <property type="molecule type" value="Genomic_DNA"/>
</dbReference>
<gene>
    <name evidence="2" type="ORF">BQ8482_10015</name>
</gene>
<keyword evidence="3" id="KW-1185">Reference proteome</keyword>
<accession>A0A2P9A9K9</accession>
<name>A0A2P9A9K9_9HYPH</name>